<comment type="caution">
    <text evidence="2">The sequence shown here is derived from an EMBL/GenBank/DDBJ whole genome shotgun (WGS) entry which is preliminary data.</text>
</comment>
<evidence type="ECO:0000313" key="3">
    <source>
        <dbReference type="EMBL" id="OXA85744.1"/>
    </source>
</evidence>
<feature type="chain" id="PRO_5002226336" description="Lipocalin-like domain-containing protein" evidence="1">
    <location>
        <begin position="20"/>
        <end position="132"/>
    </location>
</feature>
<reference evidence="2 4" key="1">
    <citation type="submission" date="2015-01" db="EMBL/GenBank/DDBJ databases">
        <title>Genome of Flavobacterium hibernum DSM 12611.</title>
        <authorList>
            <person name="Stropko S.J."/>
            <person name="Pipes S.E."/>
            <person name="Newman J.D."/>
        </authorList>
    </citation>
    <scope>NUCLEOTIDE SEQUENCE [LARGE SCALE GENOMIC DNA]</scope>
    <source>
        <strain evidence="2 4">DSM 12611</strain>
    </source>
</reference>
<dbReference type="EMBL" id="MUGX01000021">
    <property type="protein sequence ID" value="OXA85744.1"/>
    <property type="molecule type" value="Genomic_DNA"/>
</dbReference>
<dbReference type="Proteomes" id="UP000032061">
    <property type="component" value="Unassembled WGS sequence"/>
</dbReference>
<keyword evidence="1" id="KW-0732">Signal</keyword>
<keyword evidence="5" id="KW-1185">Reference proteome</keyword>
<dbReference type="RefSeq" id="WP_041520231.1">
    <property type="nucleotide sequence ID" value="NZ_JPRK01000023.1"/>
</dbReference>
<evidence type="ECO:0000313" key="4">
    <source>
        <dbReference type="Proteomes" id="UP000032061"/>
    </source>
</evidence>
<evidence type="ECO:0008006" key="6">
    <source>
        <dbReference type="Google" id="ProtNLM"/>
    </source>
</evidence>
<dbReference type="EMBL" id="JPRK01000023">
    <property type="protein sequence ID" value="KIO50875.1"/>
    <property type="molecule type" value="Genomic_DNA"/>
</dbReference>
<organism evidence="2 4">
    <name type="scientific">Flavobacterium hibernum</name>
    <dbReference type="NCBI Taxonomy" id="37752"/>
    <lineage>
        <taxon>Bacteria</taxon>
        <taxon>Pseudomonadati</taxon>
        <taxon>Bacteroidota</taxon>
        <taxon>Flavobacteriia</taxon>
        <taxon>Flavobacteriales</taxon>
        <taxon>Flavobacteriaceae</taxon>
        <taxon>Flavobacterium</taxon>
    </lineage>
</organism>
<sequence length="132" mass="15548">MKKLFFVLLLLLQIPTTFGNNQSEDPSSKKIIGTWYTDTNRSTKWVFTPDGKVYNYNKDRFQVMYRYRISNSCQNNSDDTTEFITLMDRDANEYCFRINSINVNKNGILSLTKMDNMEQLLFVNDINLKITN</sequence>
<feature type="signal peptide" evidence="1">
    <location>
        <begin position="1"/>
        <end position="19"/>
    </location>
</feature>
<protein>
    <recommendedName>
        <fullName evidence="6">Lipocalin-like domain-containing protein</fullName>
    </recommendedName>
</protein>
<name>A0A0D0EJA2_9FLAO</name>
<dbReference type="Proteomes" id="UP000198302">
    <property type="component" value="Unassembled WGS sequence"/>
</dbReference>
<evidence type="ECO:0000313" key="2">
    <source>
        <dbReference type="EMBL" id="KIO50875.1"/>
    </source>
</evidence>
<dbReference type="STRING" id="37752.IW18_21395"/>
<dbReference type="AlphaFoldDB" id="A0A0D0EJA2"/>
<evidence type="ECO:0000313" key="5">
    <source>
        <dbReference type="Proteomes" id="UP000198302"/>
    </source>
</evidence>
<proteinExistence type="predicted"/>
<reference evidence="3 5" key="2">
    <citation type="submission" date="2016-11" db="EMBL/GenBank/DDBJ databases">
        <title>Whole genomes of Flavobacteriaceae.</title>
        <authorList>
            <person name="Stine C."/>
            <person name="Li C."/>
            <person name="Tadesse D."/>
        </authorList>
    </citation>
    <scope>NUCLEOTIDE SEQUENCE [LARGE SCALE GENOMIC DNA]</scope>
    <source>
        <strain evidence="3 5">ATCC 51468</strain>
    </source>
</reference>
<evidence type="ECO:0000256" key="1">
    <source>
        <dbReference type="SAM" id="SignalP"/>
    </source>
</evidence>
<accession>A0A0D0EJA2</accession>
<gene>
    <name evidence="3" type="ORF">B0A73_16060</name>
    <name evidence="2" type="ORF">IW18_21395</name>
</gene>